<dbReference type="Proteomes" id="UP000619244">
    <property type="component" value="Unassembled WGS sequence"/>
</dbReference>
<dbReference type="Pfam" id="PF11706">
    <property type="entry name" value="zf-CGNR"/>
    <property type="match status" value="1"/>
</dbReference>
<proteinExistence type="predicted"/>
<evidence type="ECO:0000313" key="3">
    <source>
        <dbReference type="Proteomes" id="UP000619244"/>
    </source>
</evidence>
<dbReference type="Gene3D" id="1.10.3300.10">
    <property type="entry name" value="Jann2411-like domain"/>
    <property type="match status" value="1"/>
</dbReference>
<feature type="domain" description="Zinc finger CGNR" evidence="1">
    <location>
        <begin position="134"/>
        <end position="175"/>
    </location>
</feature>
<dbReference type="PANTHER" id="PTHR35525">
    <property type="entry name" value="BLL6575 PROTEIN"/>
    <property type="match status" value="1"/>
</dbReference>
<dbReference type="AlphaFoldDB" id="A0A918U562"/>
<sequence length="177" mass="18660">MQFNHYGGEAARLAAGLVNALPDADLVPVLRAHGVLRPAPDAAGVRELRRWAEQGLARCFGASGGRPLDGLALEERCAHVNALLATASTTPRISLHDGTPHLHYGPEDQDTVVHVKASTAAALAYVVCSAGPHRLGRCARAGCDTAYVDTSRAGRRAYCSVRCANNDAVARFRAKPA</sequence>
<dbReference type="PANTHER" id="PTHR35525:SF3">
    <property type="entry name" value="BLL6575 PROTEIN"/>
    <property type="match status" value="1"/>
</dbReference>
<dbReference type="InterPro" id="IPR021005">
    <property type="entry name" value="Znf_CGNR"/>
</dbReference>
<evidence type="ECO:0000259" key="1">
    <source>
        <dbReference type="Pfam" id="PF11706"/>
    </source>
</evidence>
<protein>
    <recommendedName>
        <fullName evidence="1">Zinc finger CGNR domain-containing protein</fullName>
    </recommendedName>
</protein>
<name>A0A918U562_9ACTN</name>
<dbReference type="InterPro" id="IPR010852">
    <property type="entry name" value="ABATE"/>
</dbReference>
<gene>
    <name evidence="2" type="ORF">GCM10010358_53000</name>
</gene>
<reference evidence="2" key="1">
    <citation type="journal article" date="2014" name="Int. J. Syst. Evol. Microbiol.">
        <title>Complete genome sequence of Corynebacterium casei LMG S-19264T (=DSM 44701T), isolated from a smear-ripened cheese.</title>
        <authorList>
            <consortium name="US DOE Joint Genome Institute (JGI-PGF)"/>
            <person name="Walter F."/>
            <person name="Albersmeier A."/>
            <person name="Kalinowski J."/>
            <person name="Ruckert C."/>
        </authorList>
    </citation>
    <scope>NUCLEOTIDE SEQUENCE</scope>
    <source>
        <strain evidence="2">JCM 4790</strain>
    </source>
</reference>
<dbReference type="SUPFAM" id="SSF160904">
    <property type="entry name" value="Jann2411-like"/>
    <property type="match status" value="1"/>
</dbReference>
<organism evidence="2 3">
    <name type="scientific">Streptomyces minutiscleroticus</name>
    <dbReference type="NCBI Taxonomy" id="68238"/>
    <lineage>
        <taxon>Bacteria</taxon>
        <taxon>Bacillati</taxon>
        <taxon>Actinomycetota</taxon>
        <taxon>Actinomycetes</taxon>
        <taxon>Kitasatosporales</taxon>
        <taxon>Streptomycetaceae</taxon>
        <taxon>Streptomyces</taxon>
    </lineage>
</organism>
<evidence type="ECO:0000313" key="2">
    <source>
        <dbReference type="EMBL" id="GGX92462.1"/>
    </source>
</evidence>
<reference evidence="2" key="2">
    <citation type="submission" date="2020-09" db="EMBL/GenBank/DDBJ databases">
        <authorList>
            <person name="Sun Q."/>
            <person name="Ohkuma M."/>
        </authorList>
    </citation>
    <scope>NUCLEOTIDE SEQUENCE</scope>
    <source>
        <strain evidence="2">JCM 4790</strain>
    </source>
</reference>
<dbReference type="InterPro" id="IPR023286">
    <property type="entry name" value="ABATE_dom_sf"/>
</dbReference>
<dbReference type="EMBL" id="BMVU01000030">
    <property type="protein sequence ID" value="GGX92462.1"/>
    <property type="molecule type" value="Genomic_DNA"/>
</dbReference>
<accession>A0A918U562</accession>
<comment type="caution">
    <text evidence="2">The sequence shown here is derived from an EMBL/GenBank/DDBJ whole genome shotgun (WGS) entry which is preliminary data.</text>
</comment>
<dbReference type="RefSeq" id="WP_190192814.1">
    <property type="nucleotide sequence ID" value="NZ_BMVU01000030.1"/>
</dbReference>
<keyword evidence="3" id="KW-1185">Reference proteome</keyword>